<evidence type="ECO:0000256" key="1">
    <source>
        <dbReference type="SAM" id="MobiDB-lite"/>
    </source>
</evidence>
<accession>A0ABN2FQD3</accession>
<proteinExistence type="predicted"/>
<comment type="caution">
    <text evidence="2">The sequence shown here is derived from an EMBL/GenBank/DDBJ whole genome shotgun (WGS) entry which is preliminary data.</text>
</comment>
<evidence type="ECO:0000313" key="3">
    <source>
        <dbReference type="Proteomes" id="UP001501319"/>
    </source>
</evidence>
<dbReference type="Proteomes" id="UP001501319">
    <property type="component" value="Unassembled WGS sequence"/>
</dbReference>
<name>A0ABN2FQD3_9ACTN</name>
<reference evidence="2 3" key="1">
    <citation type="journal article" date="2019" name="Int. J. Syst. Evol. Microbiol.">
        <title>The Global Catalogue of Microorganisms (GCM) 10K type strain sequencing project: providing services to taxonomists for standard genome sequencing and annotation.</title>
        <authorList>
            <consortium name="The Broad Institute Genomics Platform"/>
            <consortium name="The Broad Institute Genome Sequencing Center for Infectious Disease"/>
            <person name="Wu L."/>
            <person name="Ma J."/>
        </authorList>
    </citation>
    <scope>NUCLEOTIDE SEQUENCE [LARGE SCALE GENOMIC DNA]</scope>
    <source>
        <strain evidence="2 3">JCM 14306</strain>
    </source>
</reference>
<feature type="region of interest" description="Disordered" evidence="1">
    <location>
        <begin position="1"/>
        <end position="33"/>
    </location>
</feature>
<evidence type="ECO:0000313" key="2">
    <source>
        <dbReference type="EMBL" id="GAA1656564.1"/>
    </source>
</evidence>
<sequence length="190" mass="19658">MVLLTGCSSTSSAGAAPSQPSSAPSQPSAAPSIPATWAAPLDASAAAQQAGLPMLGQEMLAVHYHAHLDVTVDGQHITVPAQIGIDNIRQAISPLHTHDTTGIVHIESAENVPFTLGQFFTEWGQPLTSHQVGPTTISNGEVLRVYSNGTLITSDPAALKLQAHQEIAVWVGPSSATPTVPSTYQFPAGL</sequence>
<dbReference type="EMBL" id="BAAANE010000010">
    <property type="protein sequence ID" value="GAA1656564.1"/>
    <property type="molecule type" value="Genomic_DNA"/>
</dbReference>
<keyword evidence="3" id="KW-1185">Reference proteome</keyword>
<feature type="compositionally biased region" description="Low complexity" evidence="1">
    <location>
        <begin position="8"/>
        <end position="33"/>
    </location>
</feature>
<organism evidence="2 3">
    <name type="scientific">Kribbella alba</name>
    <dbReference type="NCBI Taxonomy" id="190197"/>
    <lineage>
        <taxon>Bacteria</taxon>
        <taxon>Bacillati</taxon>
        <taxon>Actinomycetota</taxon>
        <taxon>Actinomycetes</taxon>
        <taxon>Propionibacteriales</taxon>
        <taxon>Kribbellaceae</taxon>
        <taxon>Kribbella</taxon>
    </lineage>
</organism>
<protein>
    <submittedName>
        <fullName evidence="2">Uncharacterized protein</fullName>
    </submittedName>
</protein>
<dbReference type="RefSeq" id="WP_344115437.1">
    <property type="nucleotide sequence ID" value="NZ_BAAANE010000010.1"/>
</dbReference>
<gene>
    <name evidence="2" type="ORF">GCM10009744_56680</name>
</gene>